<feature type="compositionally biased region" description="Polar residues" evidence="1">
    <location>
        <begin position="20"/>
        <end position="32"/>
    </location>
</feature>
<evidence type="ECO:0000256" key="1">
    <source>
        <dbReference type="SAM" id="MobiDB-lite"/>
    </source>
</evidence>
<organism evidence="2 3">
    <name type="scientific">Catenaria anguillulae PL171</name>
    <dbReference type="NCBI Taxonomy" id="765915"/>
    <lineage>
        <taxon>Eukaryota</taxon>
        <taxon>Fungi</taxon>
        <taxon>Fungi incertae sedis</taxon>
        <taxon>Blastocladiomycota</taxon>
        <taxon>Blastocladiomycetes</taxon>
        <taxon>Blastocladiales</taxon>
        <taxon>Catenariaceae</taxon>
        <taxon>Catenaria</taxon>
    </lineage>
</organism>
<evidence type="ECO:0000313" key="2">
    <source>
        <dbReference type="EMBL" id="ORZ31036.1"/>
    </source>
</evidence>
<feature type="region of interest" description="Disordered" evidence="1">
    <location>
        <begin position="1"/>
        <end position="57"/>
    </location>
</feature>
<gene>
    <name evidence="2" type="ORF">BCR44DRAFT_1443355</name>
</gene>
<accession>A0A1Y2H8Z2</accession>
<dbReference type="Proteomes" id="UP000193411">
    <property type="component" value="Unassembled WGS sequence"/>
</dbReference>
<evidence type="ECO:0000313" key="3">
    <source>
        <dbReference type="Proteomes" id="UP000193411"/>
    </source>
</evidence>
<dbReference type="EMBL" id="MCFL01000069">
    <property type="protein sequence ID" value="ORZ31036.1"/>
    <property type="molecule type" value="Genomic_DNA"/>
</dbReference>
<proteinExistence type="predicted"/>
<keyword evidence="3" id="KW-1185">Reference proteome</keyword>
<protein>
    <submittedName>
        <fullName evidence="2">Uncharacterized protein</fullName>
    </submittedName>
</protein>
<comment type="caution">
    <text evidence="2">The sequence shown here is derived from an EMBL/GenBank/DDBJ whole genome shotgun (WGS) entry which is preliminary data.</text>
</comment>
<sequence length="57" mass="6109">MIKERPGILITWTTPDLPANQPSSLGPATPLNSPAAARRRPPTSFQAPFRPPPTGHP</sequence>
<dbReference type="AlphaFoldDB" id="A0A1Y2H8Z2"/>
<name>A0A1Y2H8Z2_9FUNG</name>
<reference evidence="2 3" key="1">
    <citation type="submission" date="2016-07" db="EMBL/GenBank/DDBJ databases">
        <title>Pervasive Adenine N6-methylation of Active Genes in Fungi.</title>
        <authorList>
            <consortium name="DOE Joint Genome Institute"/>
            <person name="Mondo S.J."/>
            <person name="Dannebaum R.O."/>
            <person name="Kuo R.C."/>
            <person name="Labutti K."/>
            <person name="Haridas S."/>
            <person name="Kuo A."/>
            <person name="Salamov A."/>
            <person name="Ahrendt S.R."/>
            <person name="Lipzen A."/>
            <person name="Sullivan W."/>
            <person name="Andreopoulos W.B."/>
            <person name="Clum A."/>
            <person name="Lindquist E."/>
            <person name="Daum C."/>
            <person name="Ramamoorthy G.K."/>
            <person name="Gryganskyi A."/>
            <person name="Culley D."/>
            <person name="Magnuson J.K."/>
            <person name="James T.Y."/>
            <person name="O'Malley M.A."/>
            <person name="Stajich J.E."/>
            <person name="Spatafora J.W."/>
            <person name="Visel A."/>
            <person name="Grigoriev I.V."/>
        </authorList>
    </citation>
    <scope>NUCLEOTIDE SEQUENCE [LARGE SCALE GENOMIC DNA]</scope>
    <source>
        <strain evidence="2 3">PL171</strain>
    </source>
</reference>